<accession>A0A3B0S228</accession>
<name>A0A3B0S228_9ZZZZ</name>
<evidence type="ECO:0000313" key="2">
    <source>
        <dbReference type="EMBL" id="VAW00295.1"/>
    </source>
</evidence>
<feature type="transmembrane region" description="Helical" evidence="1">
    <location>
        <begin position="213"/>
        <end position="231"/>
    </location>
</feature>
<proteinExistence type="predicted"/>
<keyword evidence="1" id="KW-0472">Membrane</keyword>
<sequence>MYPKSRILSAAAAAAFAFSVGAAVQAAPVTFSSLTGVTGAAGGANTAVFKADLSTAGLGSFSSISISDSGVIGGSAPGQFSGFDLDAVIISTVDCATAACVAGLASTVVFDYASSIFTPGAQSAPADLKFFGTNAAGTAVDDAIATLGAFDAFSDTITPAGFLSLGVNGSIGFNFAVAISTAAPLFLYIGEVGNNGELAAGGIEIFTDPIPEIPIPAALPLFLFGMGALGFKVKRRKTA</sequence>
<keyword evidence="1" id="KW-1133">Transmembrane helix</keyword>
<keyword evidence="1" id="KW-0812">Transmembrane</keyword>
<evidence type="ECO:0000256" key="1">
    <source>
        <dbReference type="SAM" id="Phobius"/>
    </source>
</evidence>
<dbReference type="EMBL" id="UOEH01000302">
    <property type="protein sequence ID" value="VAW00295.1"/>
    <property type="molecule type" value="Genomic_DNA"/>
</dbReference>
<dbReference type="AlphaFoldDB" id="A0A3B0S228"/>
<gene>
    <name evidence="2" type="ORF">MNBD_ALPHA05-1608</name>
</gene>
<protein>
    <submittedName>
        <fullName evidence="2">Uncharacterized protein</fullName>
    </submittedName>
</protein>
<reference evidence="2" key="1">
    <citation type="submission" date="2018-06" db="EMBL/GenBank/DDBJ databases">
        <authorList>
            <person name="Zhirakovskaya E."/>
        </authorList>
    </citation>
    <scope>NUCLEOTIDE SEQUENCE</scope>
</reference>
<organism evidence="2">
    <name type="scientific">hydrothermal vent metagenome</name>
    <dbReference type="NCBI Taxonomy" id="652676"/>
    <lineage>
        <taxon>unclassified sequences</taxon>
        <taxon>metagenomes</taxon>
        <taxon>ecological metagenomes</taxon>
    </lineage>
</organism>